<evidence type="ECO:0000256" key="3">
    <source>
        <dbReference type="ARBA" id="ARBA00022777"/>
    </source>
</evidence>
<dbReference type="HOGENOM" id="CLU_000288_151_5_7"/>
<evidence type="ECO:0000313" key="9">
    <source>
        <dbReference type="Proteomes" id="UP000011131"/>
    </source>
</evidence>
<feature type="region of interest" description="Disordered" evidence="6">
    <location>
        <begin position="627"/>
        <end position="736"/>
    </location>
</feature>
<proteinExistence type="predicted"/>
<evidence type="ECO:0000256" key="4">
    <source>
        <dbReference type="ARBA" id="ARBA00022840"/>
    </source>
</evidence>
<evidence type="ECO:0000256" key="2">
    <source>
        <dbReference type="ARBA" id="ARBA00022741"/>
    </source>
</evidence>
<evidence type="ECO:0000313" key="8">
    <source>
        <dbReference type="EMBL" id="AGC49117.1"/>
    </source>
</evidence>
<keyword evidence="1" id="KW-0808">Transferase</keyword>
<dbReference type="Gene3D" id="1.10.510.10">
    <property type="entry name" value="Transferase(Phosphotransferase) domain 1"/>
    <property type="match status" value="1"/>
</dbReference>
<dbReference type="PROSITE" id="PS00109">
    <property type="entry name" value="PROTEIN_KINASE_TYR"/>
    <property type="match status" value="1"/>
</dbReference>
<dbReference type="InterPro" id="IPR017441">
    <property type="entry name" value="Protein_kinase_ATP_BS"/>
</dbReference>
<protein>
    <submittedName>
        <fullName evidence="8">Serine/threonine protein kinase</fullName>
    </submittedName>
</protein>
<dbReference type="PANTHER" id="PTHR43289:SF6">
    <property type="entry name" value="SERINE_THREONINE-PROTEIN KINASE NEKL-3"/>
    <property type="match status" value="1"/>
</dbReference>
<feature type="region of interest" description="Disordered" evidence="6">
    <location>
        <begin position="845"/>
        <end position="864"/>
    </location>
</feature>
<dbReference type="Gene3D" id="3.30.200.20">
    <property type="entry name" value="Phosphorylase Kinase, domain 1"/>
    <property type="match status" value="1"/>
</dbReference>
<name>L7UNF6_MYXSD</name>
<dbReference type="InterPro" id="IPR011009">
    <property type="entry name" value="Kinase-like_dom_sf"/>
</dbReference>
<keyword evidence="8" id="KW-0723">Serine/threonine-protein kinase</keyword>
<evidence type="ECO:0000259" key="7">
    <source>
        <dbReference type="PROSITE" id="PS50011"/>
    </source>
</evidence>
<dbReference type="InterPro" id="IPR000719">
    <property type="entry name" value="Prot_kinase_dom"/>
</dbReference>
<dbReference type="eggNOG" id="COG0515">
    <property type="taxonomic scope" value="Bacteria"/>
</dbReference>
<evidence type="ECO:0000256" key="5">
    <source>
        <dbReference type="PROSITE-ProRule" id="PRU10141"/>
    </source>
</evidence>
<dbReference type="CDD" id="cd14014">
    <property type="entry name" value="STKc_PknB_like"/>
    <property type="match status" value="1"/>
</dbReference>
<keyword evidence="9" id="KW-1185">Reference proteome</keyword>
<dbReference type="PANTHER" id="PTHR43289">
    <property type="entry name" value="MITOGEN-ACTIVATED PROTEIN KINASE KINASE KINASE 20-RELATED"/>
    <property type="match status" value="1"/>
</dbReference>
<dbReference type="InterPro" id="IPR008266">
    <property type="entry name" value="Tyr_kinase_AS"/>
</dbReference>
<keyword evidence="4 5" id="KW-0067">ATP-binding</keyword>
<accession>L7UNF6</accession>
<dbReference type="Proteomes" id="UP000011131">
    <property type="component" value="Chromosome"/>
</dbReference>
<feature type="compositionally biased region" description="Low complexity" evidence="6">
    <location>
        <begin position="654"/>
        <end position="666"/>
    </location>
</feature>
<dbReference type="PATRIC" id="fig|1278073.3.peg.7979"/>
<keyword evidence="2 5" id="KW-0547">Nucleotide-binding</keyword>
<evidence type="ECO:0000256" key="6">
    <source>
        <dbReference type="SAM" id="MobiDB-lite"/>
    </source>
</evidence>
<feature type="binding site" evidence="5">
    <location>
        <position position="47"/>
    </location>
    <ligand>
        <name>ATP</name>
        <dbReference type="ChEBI" id="CHEBI:30616"/>
    </ligand>
</feature>
<dbReference type="EMBL" id="CP004025">
    <property type="protein sequence ID" value="AGC49117.1"/>
    <property type="molecule type" value="Genomic_DNA"/>
</dbReference>
<dbReference type="PROSITE" id="PS50011">
    <property type="entry name" value="PROTEIN_KINASE_DOM"/>
    <property type="match status" value="1"/>
</dbReference>
<feature type="compositionally biased region" description="Low complexity" evidence="6">
    <location>
        <begin position="845"/>
        <end position="854"/>
    </location>
</feature>
<dbReference type="KEGG" id="msd:MYSTI_07845"/>
<dbReference type="GO" id="GO:0004674">
    <property type="term" value="F:protein serine/threonine kinase activity"/>
    <property type="evidence" value="ECO:0007669"/>
    <property type="project" value="UniProtKB-KW"/>
</dbReference>
<organism evidence="8 9">
    <name type="scientific">Myxococcus stipitatus (strain DSM 14675 / JCM 12634 / Mx s8)</name>
    <dbReference type="NCBI Taxonomy" id="1278073"/>
    <lineage>
        <taxon>Bacteria</taxon>
        <taxon>Pseudomonadati</taxon>
        <taxon>Myxococcota</taxon>
        <taxon>Myxococcia</taxon>
        <taxon>Myxococcales</taxon>
        <taxon>Cystobacterineae</taxon>
        <taxon>Myxococcaceae</taxon>
        <taxon>Myxococcus</taxon>
    </lineage>
</organism>
<feature type="compositionally biased region" description="Low complexity" evidence="6">
    <location>
        <begin position="435"/>
        <end position="549"/>
    </location>
</feature>
<dbReference type="STRING" id="1278073.MYSTI_07845"/>
<dbReference type="SUPFAM" id="SSF56112">
    <property type="entry name" value="Protein kinase-like (PK-like)"/>
    <property type="match status" value="1"/>
</dbReference>
<feature type="compositionally biased region" description="Pro residues" evidence="6">
    <location>
        <begin position="855"/>
        <end position="864"/>
    </location>
</feature>
<keyword evidence="3 8" id="KW-0418">Kinase</keyword>
<dbReference type="AlphaFoldDB" id="L7UNF6"/>
<dbReference type="PROSITE" id="PS00107">
    <property type="entry name" value="PROTEIN_KINASE_ATP"/>
    <property type="match status" value="1"/>
</dbReference>
<dbReference type="GO" id="GO:0005524">
    <property type="term" value="F:ATP binding"/>
    <property type="evidence" value="ECO:0007669"/>
    <property type="project" value="UniProtKB-UniRule"/>
</dbReference>
<feature type="compositionally biased region" description="Pro residues" evidence="6">
    <location>
        <begin position="710"/>
        <end position="733"/>
    </location>
</feature>
<feature type="region of interest" description="Disordered" evidence="6">
    <location>
        <begin position="420"/>
        <end position="595"/>
    </location>
</feature>
<sequence>MSTVPTESSRFLGRYELVHPLGQGGMGEVFLAKISGAAGFEKPCIVKTILPALLKDRQFLDRFHHEAKVLVHLVHSSIAQVYDMGEADGTYYMALEYVAGVDLAYLLEQVRQQGVQVPVPVALFLGQRMAEGLGYAHRKVGPDGVPLGIVHRDVSPHNVMVSYEGEVKVIDFGLAKSAARSKYTLPATVMGKLGYMSPEQVRAEALDHRSDIYSCGVVVWEMLAGRSLIPHGTVGEMMAAMSQPSVPSLTGLRGDVDGGLDGVVRRALAAKPDERYSRADELARALNGELVRSGAAVGAEEVGHFVRALCPEAFAAQRQLISKVTSSSSHHRTPTPQPHTGTGMYGTGPQASPGQAEPSGFEPTMMRPPSGERRVAGVARPDGPAGEDAMGMEATAVRASPSAVGSGNAGAARGAVPANANSPAWGSPGAGPANATSPAWGSPAAAPGSAHAGAAPANATSPAWGSPAAAPGSAHAGAVPANSASPAWGSPAAAPGSAHAGAAPANSASPAWGSPAAGPGGAPAASPAWGSPAAGPGGAPSASPAWGAPTVANTPSSAHAGASPANPASHPGAAPVPSSQPHGAGAHAESTRSAPVRKTSVALLVGLVLLLMAGTAVTTAYIARRSGSTPAVASATPSAEPSQREEPKNPQPRAQGGTTPGTGKKPPAQPSPPEQVAVKPEPTETPEPVATPEPTGKGSPRPEPVATRDPVPPKPRTPPAAKPPKSSPEPTPTPAATKFVTYVSPTAVLPLQEEDGDYLVRGAQAALLQRDMVVQVVGPAKNGQRVLLGRATVSWAAANPKVRRKVQLARLSLDSSASAATGARFIALPGGNTSPEVAVAVDEAPAPEAAAPEAAPEPPKPAPPKTLVGTVRAVTGLKAITSDEVVVRNLDEFTWNDCYVVKGLRQTARLGIVLPQTNRPAKNFKDRADFLVERGKVGVFCKEGQFITTLR</sequence>
<feature type="domain" description="Protein kinase" evidence="7">
    <location>
        <begin position="15"/>
        <end position="290"/>
    </location>
</feature>
<feature type="compositionally biased region" description="Low complexity" evidence="6">
    <location>
        <begin position="628"/>
        <end position="641"/>
    </location>
</feature>
<reference evidence="8 9" key="1">
    <citation type="journal article" date="2013" name="Genome Announc.">
        <title>Complete genome sequence of Myxococcus stipitatus strain DSM 14675, a fruiting myxobacterium.</title>
        <authorList>
            <person name="Huntley S."/>
            <person name="Kneip S."/>
            <person name="Treuner-Lange A."/>
            <person name="Sogaard-Andersen L."/>
        </authorList>
    </citation>
    <scope>NUCLEOTIDE SEQUENCE [LARGE SCALE GENOMIC DNA]</scope>
    <source>
        <strain evidence="9">DSM 14675 / JCM 12634 / Mx s8</strain>
    </source>
</reference>
<evidence type="ECO:0000256" key="1">
    <source>
        <dbReference type="ARBA" id="ARBA00022679"/>
    </source>
</evidence>
<dbReference type="Pfam" id="PF00069">
    <property type="entry name" value="Pkinase"/>
    <property type="match status" value="1"/>
</dbReference>
<feature type="region of interest" description="Disordered" evidence="6">
    <location>
        <begin position="323"/>
        <end position="389"/>
    </location>
</feature>
<gene>
    <name evidence="8" type="ordered locus">MYSTI_07845</name>
</gene>